<dbReference type="AlphaFoldDB" id="A0A4U0RZU7"/>
<gene>
    <name evidence="1" type="ORF">FCI23_39680</name>
</gene>
<keyword evidence="2" id="KW-1185">Reference proteome</keyword>
<evidence type="ECO:0000313" key="1">
    <source>
        <dbReference type="EMBL" id="TKA01992.1"/>
    </source>
</evidence>
<organism evidence="1 2">
    <name type="scientific">Actinacidiphila oryziradicis</name>
    <dbReference type="NCBI Taxonomy" id="2571141"/>
    <lineage>
        <taxon>Bacteria</taxon>
        <taxon>Bacillati</taxon>
        <taxon>Actinomycetota</taxon>
        <taxon>Actinomycetes</taxon>
        <taxon>Kitasatosporales</taxon>
        <taxon>Streptomycetaceae</taxon>
        <taxon>Actinacidiphila</taxon>
    </lineage>
</organism>
<dbReference type="Proteomes" id="UP000305778">
    <property type="component" value="Unassembled WGS sequence"/>
</dbReference>
<evidence type="ECO:0000313" key="2">
    <source>
        <dbReference type="Proteomes" id="UP000305778"/>
    </source>
</evidence>
<dbReference type="EMBL" id="SUMC01000067">
    <property type="protein sequence ID" value="TKA01992.1"/>
    <property type="molecule type" value="Genomic_DNA"/>
</dbReference>
<name>A0A4U0RZU7_9ACTN</name>
<sequence>MGNLEAVEESIRAFNKTTIEDLCRETELIHTPRGAIYEVGGAHARALFHDRQGQAYADAVLVMESLDLPPEDSGWVEVWLEAYRLTVVSLSRGRHLARVVELRHLGQVLGDVLPQPANIRLAHAKWARSWSTPPSVIDREALAIEGP</sequence>
<protein>
    <submittedName>
        <fullName evidence="1">Uncharacterized protein</fullName>
    </submittedName>
</protein>
<accession>A0A4U0RZU7</accession>
<dbReference type="RefSeq" id="WP_136729006.1">
    <property type="nucleotide sequence ID" value="NZ_SUMC01000067.1"/>
</dbReference>
<comment type="caution">
    <text evidence="1">The sequence shown here is derived from an EMBL/GenBank/DDBJ whole genome shotgun (WGS) entry which is preliminary data.</text>
</comment>
<proteinExistence type="predicted"/>
<reference evidence="1 2" key="1">
    <citation type="submission" date="2019-04" db="EMBL/GenBank/DDBJ databases">
        <title>Streptomyces oryziradicis sp. nov., a novel actinomycete isolated from rhizosphere soil of rice (Oryza sativa L.).</title>
        <authorList>
            <person name="Li C."/>
        </authorList>
    </citation>
    <scope>NUCLEOTIDE SEQUENCE [LARGE SCALE GENOMIC DNA]</scope>
    <source>
        <strain evidence="1 2">NEAU-C40</strain>
    </source>
</reference>